<dbReference type="EMBL" id="SRLO01005468">
    <property type="protein sequence ID" value="TNN29581.1"/>
    <property type="molecule type" value="Genomic_DNA"/>
</dbReference>
<sequence>MTARFRGVFMVVKTVRVTRTQHRDTLMVDEEDVARVHVEDLSGREPASVALRVGGREKEEGPRQWQRQSGGPEDRNGELGYLAQERKSLGDQVQEEGALGVRGQATRHGELEELYG</sequence>
<name>A0A4Z2ELZ1_9TELE</name>
<reference evidence="2 3" key="1">
    <citation type="submission" date="2019-03" db="EMBL/GenBank/DDBJ databases">
        <title>First draft genome of Liparis tanakae, snailfish: a comprehensive survey of snailfish specific genes.</title>
        <authorList>
            <person name="Kim W."/>
            <person name="Song I."/>
            <person name="Jeong J.-H."/>
            <person name="Kim D."/>
            <person name="Kim S."/>
            <person name="Ryu S."/>
            <person name="Song J.Y."/>
            <person name="Lee S.K."/>
        </authorList>
    </citation>
    <scope>NUCLEOTIDE SEQUENCE [LARGE SCALE GENOMIC DNA]</scope>
    <source>
        <tissue evidence="2">Muscle</tissue>
    </source>
</reference>
<dbReference type="Proteomes" id="UP000314294">
    <property type="component" value="Unassembled WGS sequence"/>
</dbReference>
<evidence type="ECO:0000256" key="1">
    <source>
        <dbReference type="SAM" id="MobiDB-lite"/>
    </source>
</evidence>
<comment type="caution">
    <text evidence="2">The sequence shown here is derived from an EMBL/GenBank/DDBJ whole genome shotgun (WGS) entry which is preliminary data.</text>
</comment>
<evidence type="ECO:0000313" key="3">
    <source>
        <dbReference type="Proteomes" id="UP000314294"/>
    </source>
</evidence>
<accession>A0A4Z2ELZ1</accession>
<feature type="compositionally biased region" description="Basic and acidic residues" evidence="1">
    <location>
        <begin position="107"/>
        <end position="116"/>
    </location>
</feature>
<feature type="region of interest" description="Disordered" evidence="1">
    <location>
        <begin position="91"/>
        <end position="116"/>
    </location>
</feature>
<organism evidence="2 3">
    <name type="scientific">Liparis tanakae</name>
    <name type="common">Tanaka's snailfish</name>
    <dbReference type="NCBI Taxonomy" id="230148"/>
    <lineage>
        <taxon>Eukaryota</taxon>
        <taxon>Metazoa</taxon>
        <taxon>Chordata</taxon>
        <taxon>Craniata</taxon>
        <taxon>Vertebrata</taxon>
        <taxon>Euteleostomi</taxon>
        <taxon>Actinopterygii</taxon>
        <taxon>Neopterygii</taxon>
        <taxon>Teleostei</taxon>
        <taxon>Neoteleostei</taxon>
        <taxon>Acanthomorphata</taxon>
        <taxon>Eupercaria</taxon>
        <taxon>Perciformes</taxon>
        <taxon>Cottioidei</taxon>
        <taxon>Cottales</taxon>
        <taxon>Liparidae</taxon>
        <taxon>Liparis</taxon>
    </lineage>
</organism>
<feature type="region of interest" description="Disordered" evidence="1">
    <location>
        <begin position="46"/>
        <end position="78"/>
    </location>
</feature>
<dbReference type="AlphaFoldDB" id="A0A4Z2ELZ1"/>
<proteinExistence type="predicted"/>
<gene>
    <name evidence="2" type="ORF">EYF80_060271</name>
</gene>
<keyword evidence="3" id="KW-1185">Reference proteome</keyword>
<evidence type="ECO:0000313" key="2">
    <source>
        <dbReference type="EMBL" id="TNN29581.1"/>
    </source>
</evidence>
<protein>
    <submittedName>
        <fullName evidence="2">Uncharacterized protein</fullName>
    </submittedName>
</protein>